<protein>
    <recommendedName>
        <fullName evidence="3">DUF385 domain-containing protein</fullName>
    </recommendedName>
</protein>
<organism evidence="1 2">
    <name type="scientific">Actinomycetospora chlora</name>
    <dbReference type="NCBI Taxonomy" id="663608"/>
    <lineage>
        <taxon>Bacteria</taxon>
        <taxon>Bacillati</taxon>
        <taxon>Actinomycetota</taxon>
        <taxon>Actinomycetes</taxon>
        <taxon>Pseudonocardiales</taxon>
        <taxon>Pseudonocardiaceae</taxon>
        <taxon>Actinomycetospora</taxon>
    </lineage>
</organism>
<proteinExistence type="predicted"/>
<name>A0ABP9A867_9PSEU</name>
<comment type="caution">
    <text evidence="1">The sequence shown here is derived from an EMBL/GenBank/DDBJ whole genome shotgun (WGS) entry which is preliminary data.</text>
</comment>
<evidence type="ECO:0000313" key="1">
    <source>
        <dbReference type="EMBL" id="GAA4775735.1"/>
    </source>
</evidence>
<dbReference type="Gene3D" id="2.30.110.10">
    <property type="entry name" value="Electron Transport, Fmn-binding Protein, Chain A"/>
    <property type="match status" value="1"/>
</dbReference>
<accession>A0ABP9A867</accession>
<sequence length="134" mass="14696">MRAVLRTPVLAGLVGRRLAVLEVVGRRSGRRFEVPVAYTPLGEVLLIGTQFAWGRNLRTGEPVSIRLRGRRRVADVEVLTGEDDVVAAYAVMARDNHGFAGFNGIGFDERGEPVAEDLRLAWAAGARAFRLTPR</sequence>
<evidence type="ECO:0000313" key="2">
    <source>
        <dbReference type="Proteomes" id="UP001500928"/>
    </source>
</evidence>
<dbReference type="EMBL" id="BAABHO010000003">
    <property type="protein sequence ID" value="GAA4775735.1"/>
    <property type="molecule type" value="Genomic_DNA"/>
</dbReference>
<dbReference type="Proteomes" id="UP001500928">
    <property type="component" value="Unassembled WGS sequence"/>
</dbReference>
<dbReference type="RefSeq" id="WP_345410849.1">
    <property type="nucleotide sequence ID" value="NZ_BAABHO010000003.1"/>
</dbReference>
<evidence type="ECO:0008006" key="3">
    <source>
        <dbReference type="Google" id="ProtNLM"/>
    </source>
</evidence>
<dbReference type="InterPro" id="IPR012349">
    <property type="entry name" value="Split_barrel_FMN-bd"/>
</dbReference>
<gene>
    <name evidence="1" type="ORF">GCM10023200_05450</name>
</gene>
<reference evidence="2" key="1">
    <citation type="journal article" date="2019" name="Int. J. Syst. Evol. Microbiol.">
        <title>The Global Catalogue of Microorganisms (GCM) 10K type strain sequencing project: providing services to taxonomists for standard genome sequencing and annotation.</title>
        <authorList>
            <consortium name="The Broad Institute Genomics Platform"/>
            <consortium name="The Broad Institute Genome Sequencing Center for Infectious Disease"/>
            <person name="Wu L."/>
            <person name="Ma J."/>
        </authorList>
    </citation>
    <scope>NUCLEOTIDE SEQUENCE [LARGE SCALE GENOMIC DNA]</scope>
    <source>
        <strain evidence="2">JCM 17979</strain>
    </source>
</reference>
<keyword evidence="2" id="KW-1185">Reference proteome</keyword>